<reference evidence="2 3" key="1">
    <citation type="submission" date="2015-01" db="EMBL/GenBank/DDBJ databases">
        <title>Vibrio sp. C1 JCM 19231 whole genome shotgun sequence.</title>
        <authorList>
            <person name="Sawabe T."/>
            <person name="Meirelles P."/>
            <person name="Feng G."/>
            <person name="Sayaka M."/>
            <person name="Hattori M."/>
            <person name="Ohkuma M."/>
        </authorList>
    </citation>
    <scope>NUCLEOTIDE SEQUENCE [LARGE SCALE GENOMIC DNA]</scope>
    <source>
        <strain evidence="3">JCM 19231</strain>
    </source>
</reference>
<comment type="caution">
    <text evidence="2">The sequence shown here is derived from an EMBL/GenBank/DDBJ whole genome shotgun (WGS) entry which is preliminary data.</text>
</comment>
<gene>
    <name evidence="2" type="ORF">JCM19231_3512</name>
</gene>
<dbReference type="Proteomes" id="UP000031671">
    <property type="component" value="Unassembled WGS sequence"/>
</dbReference>
<evidence type="ECO:0000256" key="1">
    <source>
        <dbReference type="SAM" id="MobiDB-lite"/>
    </source>
</evidence>
<dbReference type="AlphaFoldDB" id="A0A0B8NNU2"/>
<name>A0A0B8NNU2_9VIBR</name>
<sequence>MLNDSTPSRVSDKSRAKSLYFMTWRWHFYAGLFVIPFMLMLSLTGLVMLFDDEIEMARYQSILQVEPSDKMVSISEQLNQVKQAFPQHSVTQFVPAKESNLANRFSIQSPDGHSVFATVNPYTGEVLGTIDRSDSIYNLANDIHATLLIGDWGDYLIEVSASLGILLLVSGIYLWLPRDNASKAGFLMVRLNSGSRIMMRDLHANLGGALSIVLLFFLISGLAWTGVWGAKLVQAWNTFPTYYAYGAKPESVLTHASLNHGAEEEMPWNLEQTPMPHSEDKEAHDHSKMGHEQAQSNSSYSIDIDQLIVRAIQMGFEQYSLFFPKSETGVFTISANSMAGR</sequence>
<reference evidence="2 3" key="2">
    <citation type="submission" date="2015-01" db="EMBL/GenBank/DDBJ databases">
        <authorList>
            <consortium name="NBRP consortium"/>
            <person name="Sawabe T."/>
            <person name="Meirelles P."/>
            <person name="Feng G."/>
            <person name="Sayaka M."/>
            <person name="Hattori M."/>
            <person name="Ohkuma M."/>
        </authorList>
    </citation>
    <scope>NUCLEOTIDE SEQUENCE [LARGE SCALE GENOMIC DNA]</scope>
    <source>
        <strain evidence="3">JCM 19231</strain>
    </source>
</reference>
<organism evidence="2 3">
    <name type="scientific">Vibrio ishigakensis</name>
    <dbReference type="NCBI Taxonomy" id="1481914"/>
    <lineage>
        <taxon>Bacteria</taxon>
        <taxon>Pseudomonadati</taxon>
        <taxon>Pseudomonadota</taxon>
        <taxon>Gammaproteobacteria</taxon>
        <taxon>Vibrionales</taxon>
        <taxon>Vibrionaceae</taxon>
        <taxon>Vibrio</taxon>
    </lineage>
</organism>
<accession>A0A0B8NNU2</accession>
<proteinExistence type="predicted"/>
<dbReference type="PANTHER" id="PTHR34219">
    <property type="entry name" value="IRON-REGULATED INNER MEMBRANE PROTEIN-RELATED"/>
    <property type="match status" value="1"/>
</dbReference>
<protein>
    <submittedName>
        <fullName evidence="2">Iron-regulated membrane protein</fullName>
    </submittedName>
</protein>
<dbReference type="PANTHER" id="PTHR34219:SF1">
    <property type="entry name" value="PEPSY DOMAIN-CONTAINING PROTEIN"/>
    <property type="match status" value="1"/>
</dbReference>
<dbReference type="InterPro" id="IPR005625">
    <property type="entry name" value="PepSY-ass_TM"/>
</dbReference>
<dbReference type="EMBL" id="BBRZ01000001">
    <property type="protein sequence ID" value="GAM53992.1"/>
    <property type="molecule type" value="Genomic_DNA"/>
</dbReference>
<feature type="region of interest" description="Disordered" evidence="1">
    <location>
        <begin position="271"/>
        <end position="297"/>
    </location>
</feature>
<dbReference type="Pfam" id="PF03929">
    <property type="entry name" value="PepSY_TM"/>
    <property type="match status" value="1"/>
</dbReference>
<evidence type="ECO:0000313" key="3">
    <source>
        <dbReference type="Proteomes" id="UP000031671"/>
    </source>
</evidence>
<keyword evidence="3" id="KW-1185">Reference proteome</keyword>
<feature type="compositionally biased region" description="Basic and acidic residues" evidence="1">
    <location>
        <begin position="277"/>
        <end position="291"/>
    </location>
</feature>
<evidence type="ECO:0000313" key="2">
    <source>
        <dbReference type="EMBL" id="GAM53992.1"/>
    </source>
</evidence>